<proteinExistence type="predicted"/>
<keyword evidence="3" id="KW-1133">Transmembrane helix</keyword>
<accession>W9X2B6</accession>
<comment type="caution">
    <text evidence="4">The sequence shown here is derived from an EMBL/GenBank/DDBJ whole genome shotgun (WGS) entry which is preliminary data.</text>
</comment>
<evidence type="ECO:0000313" key="5">
    <source>
        <dbReference type="Proteomes" id="UP000019471"/>
    </source>
</evidence>
<dbReference type="EMBL" id="AMGX01000008">
    <property type="protein sequence ID" value="EXJ71076.1"/>
    <property type="molecule type" value="Genomic_DNA"/>
</dbReference>
<keyword evidence="3" id="KW-0812">Transmembrane</keyword>
<dbReference type="AlphaFoldDB" id="W9X2B6"/>
<name>W9X2B6_9EURO</name>
<keyword evidence="1" id="KW-0813">Transport</keyword>
<organism evidence="4 5">
    <name type="scientific">Cladophialophora psammophila CBS 110553</name>
    <dbReference type="NCBI Taxonomy" id="1182543"/>
    <lineage>
        <taxon>Eukaryota</taxon>
        <taxon>Fungi</taxon>
        <taxon>Dikarya</taxon>
        <taxon>Ascomycota</taxon>
        <taxon>Pezizomycotina</taxon>
        <taxon>Eurotiomycetes</taxon>
        <taxon>Chaetothyriomycetidae</taxon>
        <taxon>Chaetothyriales</taxon>
        <taxon>Herpotrichiellaceae</taxon>
        <taxon>Cladophialophora</taxon>
    </lineage>
</organism>
<dbReference type="Proteomes" id="UP000019471">
    <property type="component" value="Unassembled WGS sequence"/>
</dbReference>
<dbReference type="InterPro" id="IPR010573">
    <property type="entry name" value="MFS_Str1/Tri12-like"/>
</dbReference>
<dbReference type="HOGENOM" id="CLU_2072902_0_0_1"/>
<feature type="transmembrane region" description="Helical" evidence="3">
    <location>
        <begin position="69"/>
        <end position="88"/>
    </location>
</feature>
<dbReference type="Pfam" id="PF06609">
    <property type="entry name" value="TRI12"/>
    <property type="match status" value="1"/>
</dbReference>
<dbReference type="RefSeq" id="XP_007744855.1">
    <property type="nucleotide sequence ID" value="XM_007746665.1"/>
</dbReference>
<dbReference type="GO" id="GO:0022857">
    <property type="term" value="F:transmembrane transporter activity"/>
    <property type="evidence" value="ECO:0007669"/>
    <property type="project" value="InterPro"/>
</dbReference>
<evidence type="ECO:0000256" key="1">
    <source>
        <dbReference type="ARBA" id="ARBA00022448"/>
    </source>
</evidence>
<reference evidence="4 5" key="1">
    <citation type="submission" date="2013-03" db="EMBL/GenBank/DDBJ databases">
        <title>The Genome Sequence of Cladophialophora psammophila CBS 110553.</title>
        <authorList>
            <consortium name="The Broad Institute Genomics Platform"/>
            <person name="Cuomo C."/>
            <person name="de Hoog S."/>
            <person name="Gorbushina A."/>
            <person name="Walker B."/>
            <person name="Young S.K."/>
            <person name="Zeng Q."/>
            <person name="Gargeya S."/>
            <person name="Fitzgerald M."/>
            <person name="Haas B."/>
            <person name="Abouelleil A."/>
            <person name="Allen A.W."/>
            <person name="Alvarado L."/>
            <person name="Arachchi H.M."/>
            <person name="Berlin A.M."/>
            <person name="Chapman S.B."/>
            <person name="Gainer-Dewar J."/>
            <person name="Goldberg J."/>
            <person name="Griggs A."/>
            <person name="Gujja S."/>
            <person name="Hansen M."/>
            <person name="Howarth C."/>
            <person name="Imamovic A."/>
            <person name="Ireland A."/>
            <person name="Larimer J."/>
            <person name="McCowan C."/>
            <person name="Murphy C."/>
            <person name="Pearson M."/>
            <person name="Poon T.W."/>
            <person name="Priest M."/>
            <person name="Roberts A."/>
            <person name="Saif S."/>
            <person name="Shea T."/>
            <person name="Sisk P."/>
            <person name="Sykes S."/>
            <person name="Wortman J."/>
            <person name="Nusbaum C."/>
            <person name="Birren B."/>
        </authorList>
    </citation>
    <scope>NUCLEOTIDE SEQUENCE [LARGE SCALE GENOMIC DNA]</scope>
    <source>
        <strain evidence="4 5">CBS 110553</strain>
    </source>
</reference>
<sequence>MLPTIQSFVSKAVLPLGLPKPSLGSLVKALTLSGAPRTAALNAVPGLTPVIQAAAQKGYDGALVTIYRYMYHAVIAFGLWSIIAACALRPMDHLLTNRVPKRTGHNSREIGSSPRRCR</sequence>
<evidence type="ECO:0000313" key="4">
    <source>
        <dbReference type="EMBL" id="EXJ71076.1"/>
    </source>
</evidence>
<protein>
    <submittedName>
        <fullName evidence="4">Uncharacterized protein</fullName>
    </submittedName>
</protein>
<feature type="region of interest" description="Disordered" evidence="2">
    <location>
        <begin position="99"/>
        <end position="118"/>
    </location>
</feature>
<keyword evidence="5" id="KW-1185">Reference proteome</keyword>
<dbReference type="GeneID" id="19190782"/>
<evidence type="ECO:0000256" key="3">
    <source>
        <dbReference type="SAM" id="Phobius"/>
    </source>
</evidence>
<keyword evidence="3" id="KW-0472">Membrane</keyword>
<gene>
    <name evidence="4" type="ORF">A1O5_06069</name>
</gene>
<evidence type="ECO:0000256" key="2">
    <source>
        <dbReference type="SAM" id="MobiDB-lite"/>
    </source>
</evidence>